<gene>
    <name evidence="1" type="ORF">Aconfl_33860</name>
</gene>
<sequence>MVLNQNLEILGENLFENFQIEPWNYFVGKKGLYVSTNNPNRDDFDENFLRYDIMRFEGLEYED</sequence>
<organism evidence="1 2">
    <name type="scientific">Algoriphagus confluentis</name>
    <dbReference type="NCBI Taxonomy" id="1697556"/>
    <lineage>
        <taxon>Bacteria</taxon>
        <taxon>Pseudomonadati</taxon>
        <taxon>Bacteroidota</taxon>
        <taxon>Cytophagia</taxon>
        <taxon>Cytophagales</taxon>
        <taxon>Cyclobacteriaceae</taxon>
        <taxon>Algoriphagus</taxon>
    </lineage>
</organism>
<dbReference type="Proteomes" id="UP001338309">
    <property type="component" value="Unassembled WGS sequence"/>
</dbReference>
<comment type="caution">
    <text evidence="1">The sequence shown here is derived from an EMBL/GenBank/DDBJ whole genome shotgun (WGS) entry which is preliminary data.</text>
</comment>
<accession>A0ABQ6PU67</accession>
<dbReference type="EMBL" id="BTPD01000011">
    <property type="protein sequence ID" value="GMQ30743.1"/>
    <property type="molecule type" value="Genomic_DNA"/>
</dbReference>
<name>A0ABQ6PU67_9BACT</name>
<evidence type="ECO:0000313" key="2">
    <source>
        <dbReference type="Proteomes" id="UP001338309"/>
    </source>
</evidence>
<protein>
    <submittedName>
        <fullName evidence="1">Uncharacterized protein</fullName>
    </submittedName>
</protein>
<proteinExistence type="predicted"/>
<dbReference type="RefSeq" id="WP_338225443.1">
    <property type="nucleotide sequence ID" value="NZ_BTPD01000011.1"/>
</dbReference>
<evidence type="ECO:0000313" key="1">
    <source>
        <dbReference type="EMBL" id="GMQ30743.1"/>
    </source>
</evidence>
<keyword evidence="2" id="KW-1185">Reference proteome</keyword>
<reference evidence="1 2" key="1">
    <citation type="submission" date="2023-08" db="EMBL/GenBank/DDBJ databases">
        <title>Draft genome sequence of Algoriphagus confluentis.</title>
        <authorList>
            <person name="Takatani N."/>
            <person name="Hosokawa M."/>
            <person name="Sawabe T."/>
        </authorList>
    </citation>
    <scope>NUCLEOTIDE SEQUENCE [LARGE SCALE GENOMIC DNA]</scope>
    <source>
        <strain evidence="1 2">NBRC 111222</strain>
    </source>
</reference>